<dbReference type="Proteomes" id="UP000184130">
    <property type="component" value="Unassembled WGS sequence"/>
</dbReference>
<evidence type="ECO:0000313" key="1">
    <source>
        <dbReference type="EMBL" id="SHL16125.1"/>
    </source>
</evidence>
<accession>A0A1M6YDN1</accession>
<name>A0A1M6YDN1_XYLRU</name>
<dbReference type="RefSeq" id="WP_073210975.1">
    <property type="nucleotide sequence ID" value="NZ_FRBD01000026.1"/>
</dbReference>
<reference evidence="1 2" key="1">
    <citation type="submission" date="2016-11" db="EMBL/GenBank/DDBJ databases">
        <authorList>
            <person name="Jaros S."/>
            <person name="Januszkiewicz K."/>
            <person name="Wedrychowicz H."/>
        </authorList>
    </citation>
    <scope>NUCLEOTIDE SEQUENCE [LARGE SCALE GENOMIC DNA]</scope>
    <source>
        <strain evidence="1 2">KHT3</strain>
    </source>
</reference>
<dbReference type="PROSITE" id="PS51257">
    <property type="entry name" value="PROKAR_LIPOPROTEIN"/>
    <property type="match status" value="1"/>
</dbReference>
<dbReference type="AlphaFoldDB" id="A0A1M6YDN1"/>
<evidence type="ECO:0008006" key="3">
    <source>
        <dbReference type="Google" id="ProtNLM"/>
    </source>
</evidence>
<sequence length="128" mass="15127">MKKYWIIAIIALVFTACQESLEDRCERDAKEYTRKHCPVAMDNCTIIDSLTFERATHTIHYYYRLTGVADEERIIKQIDAVNTLKQSLKNSTSVKTYKDNKYRFAYTYRSGKDPNKILFEVVFTDKDY</sequence>
<proteinExistence type="predicted"/>
<protein>
    <recommendedName>
        <fullName evidence="3">Lipoprotein</fullName>
    </recommendedName>
</protein>
<evidence type="ECO:0000313" key="2">
    <source>
        <dbReference type="Proteomes" id="UP000184130"/>
    </source>
</evidence>
<gene>
    <name evidence="1" type="ORF">SAMN05216463_12622</name>
</gene>
<organism evidence="1 2">
    <name type="scientific">Xylanibacter ruminicola</name>
    <name type="common">Prevotella ruminicola</name>
    <dbReference type="NCBI Taxonomy" id="839"/>
    <lineage>
        <taxon>Bacteria</taxon>
        <taxon>Pseudomonadati</taxon>
        <taxon>Bacteroidota</taxon>
        <taxon>Bacteroidia</taxon>
        <taxon>Bacteroidales</taxon>
        <taxon>Prevotellaceae</taxon>
        <taxon>Xylanibacter</taxon>
    </lineage>
</organism>
<dbReference type="EMBL" id="FRBD01000026">
    <property type="protein sequence ID" value="SHL16125.1"/>
    <property type="molecule type" value="Genomic_DNA"/>
</dbReference>